<name>A0A8H3E6W1_9AGAM</name>
<dbReference type="SUPFAM" id="SSF50370">
    <property type="entry name" value="Ricin B-like lectins"/>
    <property type="match status" value="1"/>
</dbReference>
<proteinExistence type="predicted"/>
<reference evidence="2" key="1">
    <citation type="submission" date="2021-01" db="EMBL/GenBank/DDBJ databases">
        <authorList>
            <person name="Kaushik A."/>
        </authorList>
    </citation>
    <scope>NUCLEOTIDE SEQUENCE</scope>
    <source>
        <strain evidence="2">AG5</strain>
    </source>
</reference>
<evidence type="ECO:0000313" key="2">
    <source>
        <dbReference type="EMBL" id="CAE7196207.1"/>
    </source>
</evidence>
<dbReference type="Gene3D" id="2.80.10.50">
    <property type="match status" value="1"/>
</dbReference>
<gene>
    <name evidence="2" type="ORF">RDB_LOCUS132896</name>
</gene>
<feature type="coiled-coil region" evidence="1">
    <location>
        <begin position="152"/>
        <end position="186"/>
    </location>
</feature>
<dbReference type="EMBL" id="CAJNJQ010003306">
    <property type="protein sequence ID" value="CAE7196207.1"/>
    <property type="molecule type" value="Genomic_DNA"/>
</dbReference>
<protein>
    <recommendedName>
        <fullName evidence="4">Ricin B lectin domain-containing protein</fullName>
    </recommendedName>
</protein>
<keyword evidence="1" id="KW-0175">Coiled coil</keyword>
<accession>A0A8H3E6W1</accession>
<comment type="caution">
    <text evidence="2">The sequence shown here is derived from an EMBL/GenBank/DDBJ whole genome shotgun (WGS) entry which is preliminary data.</text>
</comment>
<dbReference type="Proteomes" id="UP000663827">
    <property type="component" value="Unassembled WGS sequence"/>
</dbReference>
<evidence type="ECO:0008006" key="4">
    <source>
        <dbReference type="Google" id="ProtNLM"/>
    </source>
</evidence>
<dbReference type="AlphaFoldDB" id="A0A8H3E6W1"/>
<dbReference type="PROSITE" id="PS50231">
    <property type="entry name" value="RICIN_B_LECTIN"/>
    <property type="match status" value="1"/>
</dbReference>
<evidence type="ECO:0000256" key="1">
    <source>
        <dbReference type="SAM" id="Coils"/>
    </source>
</evidence>
<organism evidence="2 3">
    <name type="scientific">Rhizoctonia solani</name>
    <dbReference type="NCBI Taxonomy" id="456999"/>
    <lineage>
        <taxon>Eukaryota</taxon>
        <taxon>Fungi</taxon>
        <taxon>Dikarya</taxon>
        <taxon>Basidiomycota</taxon>
        <taxon>Agaricomycotina</taxon>
        <taxon>Agaricomycetes</taxon>
        <taxon>Cantharellales</taxon>
        <taxon>Ceratobasidiaceae</taxon>
        <taxon>Rhizoctonia</taxon>
    </lineage>
</organism>
<evidence type="ECO:0000313" key="3">
    <source>
        <dbReference type="Proteomes" id="UP000663827"/>
    </source>
</evidence>
<dbReference type="InterPro" id="IPR035992">
    <property type="entry name" value="Ricin_B-like_lectins"/>
</dbReference>
<sequence>MGIAAAGRLLLVRELTINKPGQDRVLALHRGKATNGNKVPRFIWSLMLSTHLLTVLLVGSTDIQSRVYASSFPTTWELLQQGDYYFINKPGQDRVLDLHWGEATNGNKIHIRPRDGHPCKHWKFEYLEGDTQRFIHEQFGLDSKEGRYLRTIATLRKEIQGVQRDVSEKNTQLSDCRDDLRRLRNRNEDDFPDMCPGMDMPTYCDQCTFHKTNIYNL</sequence>